<gene>
    <name evidence="2" type="ORF">LCGC14_1435920</name>
</gene>
<evidence type="ECO:0000256" key="1">
    <source>
        <dbReference type="SAM" id="MobiDB-lite"/>
    </source>
</evidence>
<protein>
    <submittedName>
        <fullName evidence="2">Uncharacterized protein</fullName>
    </submittedName>
</protein>
<dbReference type="EMBL" id="LAZR01009728">
    <property type="protein sequence ID" value="KKM70916.1"/>
    <property type="molecule type" value="Genomic_DNA"/>
</dbReference>
<feature type="compositionally biased region" description="Basic and acidic residues" evidence="1">
    <location>
        <begin position="21"/>
        <end position="48"/>
    </location>
</feature>
<evidence type="ECO:0000313" key="2">
    <source>
        <dbReference type="EMBL" id="KKM70916.1"/>
    </source>
</evidence>
<feature type="region of interest" description="Disordered" evidence="1">
    <location>
        <begin position="199"/>
        <end position="267"/>
    </location>
</feature>
<feature type="compositionally biased region" description="Basic and acidic residues" evidence="1">
    <location>
        <begin position="217"/>
        <end position="229"/>
    </location>
</feature>
<accession>A0A0F9K8D3</accession>
<sequence length="267" mass="29086">MEDAETPTEVAPVPTPAEVVEAPKTEAVETPAEETKPEAEPPEAKPEEEPPAWAATRDPYDVLAMDAFKPHLERRDQRIEEGIRTNYQTQLAEATGNWKATEAHKQLAGIYGNILQKLEDGDADTVGKLVGRLEEAVEPYSKSYKDGIKAEGSSETAQQLYGAVRGSLDPRGQDELQDYLIANRGAGWGDILQKRDEIREGKAKKSSSDETTSLKAQIEDLKAKARPEGPDTTPKGGADGRSDAEIQLDPSTPVEKLIEIQARQEAG</sequence>
<organism evidence="2">
    <name type="scientific">marine sediment metagenome</name>
    <dbReference type="NCBI Taxonomy" id="412755"/>
    <lineage>
        <taxon>unclassified sequences</taxon>
        <taxon>metagenomes</taxon>
        <taxon>ecological metagenomes</taxon>
    </lineage>
</organism>
<reference evidence="2" key="1">
    <citation type="journal article" date="2015" name="Nature">
        <title>Complex archaea that bridge the gap between prokaryotes and eukaryotes.</title>
        <authorList>
            <person name="Spang A."/>
            <person name="Saw J.H."/>
            <person name="Jorgensen S.L."/>
            <person name="Zaremba-Niedzwiedzka K."/>
            <person name="Martijn J."/>
            <person name="Lind A.E."/>
            <person name="van Eijk R."/>
            <person name="Schleper C."/>
            <person name="Guy L."/>
            <person name="Ettema T.J."/>
        </authorList>
    </citation>
    <scope>NUCLEOTIDE SEQUENCE</scope>
</reference>
<comment type="caution">
    <text evidence="2">The sequence shown here is derived from an EMBL/GenBank/DDBJ whole genome shotgun (WGS) entry which is preliminary data.</text>
</comment>
<feature type="region of interest" description="Disordered" evidence="1">
    <location>
        <begin position="1"/>
        <end position="59"/>
    </location>
</feature>
<feature type="compositionally biased region" description="Basic and acidic residues" evidence="1">
    <location>
        <begin position="199"/>
        <end position="208"/>
    </location>
</feature>
<feature type="compositionally biased region" description="Low complexity" evidence="1">
    <location>
        <begin position="7"/>
        <end position="20"/>
    </location>
</feature>
<proteinExistence type="predicted"/>
<name>A0A0F9K8D3_9ZZZZ</name>
<dbReference type="AlphaFoldDB" id="A0A0F9K8D3"/>